<accession>A3Q910</accession>
<dbReference type="Gene3D" id="3.50.50.60">
    <property type="entry name" value="FAD/NAD(P)-binding domain"/>
    <property type="match status" value="1"/>
</dbReference>
<evidence type="ECO:0000256" key="9">
    <source>
        <dbReference type="ARBA" id="ARBA00023002"/>
    </source>
</evidence>
<evidence type="ECO:0000256" key="10">
    <source>
        <dbReference type="ARBA" id="ARBA00023004"/>
    </source>
</evidence>
<dbReference type="SUPFAM" id="SSF54862">
    <property type="entry name" value="4Fe-4S ferredoxins"/>
    <property type="match status" value="1"/>
</dbReference>
<dbReference type="SUPFAM" id="SSF54373">
    <property type="entry name" value="FAD-linked reductases, C-terminal domain"/>
    <property type="match status" value="1"/>
</dbReference>
<dbReference type="eggNOG" id="COG2440">
    <property type="taxonomic scope" value="Bacteria"/>
</dbReference>
<keyword evidence="5 14" id="KW-0285">Flavoprotein</keyword>
<keyword evidence="7 14" id="KW-0274">FAD</keyword>
<evidence type="ECO:0000256" key="2">
    <source>
        <dbReference type="ARBA" id="ARBA00002819"/>
    </source>
</evidence>
<proteinExistence type="predicted"/>
<dbReference type="KEGG" id="slo:Shew_0086"/>
<dbReference type="GO" id="GO:0004174">
    <property type="term" value="F:electron-transferring-flavoprotein dehydrogenase activity"/>
    <property type="evidence" value="ECO:0007669"/>
    <property type="project" value="UniProtKB-UniRule"/>
</dbReference>
<dbReference type="AlphaFoldDB" id="A3Q910"/>
<dbReference type="Gene3D" id="3.30.70.20">
    <property type="match status" value="1"/>
</dbReference>
<feature type="domain" description="4Fe-4S ferredoxin-type" evidence="15">
    <location>
        <begin position="509"/>
        <end position="538"/>
    </location>
</feature>
<dbReference type="OrthoDB" id="9766632at2"/>
<keyword evidence="10 14" id="KW-0408">Iron</keyword>
<dbReference type="Gene3D" id="3.30.9.90">
    <property type="match status" value="1"/>
</dbReference>
<keyword evidence="3 14" id="KW-0813">Transport</keyword>
<dbReference type="PROSITE" id="PS51379">
    <property type="entry name" value="4FE4S_FER_2"/>
    <property type="match status" value="1"/>
</dbReference>
<gene>
    <name evidence="16" type="ordered locus">Shew_0086</name>
</gene>
<name>A3Q910_SHELP</name>
<evidence type="ECO:0000313" key="17">
    <source>
        <dbReference type="Proteomes" id="UP000001558"/>
    </source>
</evidence>
<dbReference type="InterPro" id="IPR049398">
    <property type="entry name" value="ETF-QO/FixC_UQ-bd"/>
</dbReference>
<evidence type="ECO:0000256" key="11">
    <source>
        <dbReference type="ARBA" id="ARBA00023014"/>
    </source>
</evidence>
<dbReference type="InterPro" id="IPR040156">
    <property type="entry name" value="ETF-QO"/>
</dbReference>
<dbReference type="PRINTS" id="PR00420">
    <property type="entry name" value="RNGMNOXGNASE"/>
</dbReference>
<keyword evidence="12 14" id="KW-0830">Ubiquinone</keyword>
<dbReference type="PANTHER" id="PTHR10617">
    <property type="entry name" value="ELECTRON TRANSFER FLAVOPROTEIN-UBIQUINONE OXIDOREDUCTASE"/>
    <property type="match status" value="1"/>
</dbReference>
<evidence type="ECO:0000256" key="8">
    <source>
        <dbReference type="ARBA" id="ARBA00022982"/>
    </source>
</evidence>
<evidence type="ECO:0000256" key="5">
    <source>
        <dbReference type="ARBA" id="ARBA00022630"/>
    </source>
</evidence>
<keyword evidence="17" id="KW-1185">Reference proteome</keyword>
<evidence type="ECO:0000256" key="4">
    <source>
        <dbReference type="ARBA" id="ARBA00022485"/>
    </source>
</evidence>
<dbReference type="Pfam" id="PF13450">
    <property type="entry name" value="NAD_binding_8"/>
    <property type="match status" value="1"/>
</dbReference>
<protein>
    <recommendedName>
        <fullName evidence="14">Electron transfer flavoprotein-ubiquinone oxidoreductase</fullName>
        <shortName evidence="14">ETF-QO</shortName>
        <ecNumber evidence="14">1.5.5.1</ecNumber>
    </recommendedName>
</protein>
<evidence type="ECO:0000256" key="1">
    <source>
        <dbReference type="ARBA" id="ARBA00001974"/>
    </source>
</evidence>
<dbReference type="GO" id="GO:0051539">
    <property type="term" value="F:4 iron, 4 sulfur cluster binding"/>
    <property type="evidence" value="ECO:0007669"/>
    <property type="project" value="UniProtKB-UniRule"/>
</dbReference>
<dbReference type="RefSeq" id="WP_011863895.1">
    <property type="nucleotide sequence ID" value="NC_009092.1"/>
</dbReference>
<comment type="catalytic activity">
    <reaction evidence="13 14">
        <text>a ubiquinone + reduced [electron-transfer flavoprotein] = a ubiquinol + oxidized [electron-transfer flavoprotein] + H(+)</text>
        <dbReference type="Rhea" id="RHEA:24052"/>
        <dbReference type="Rhea" id="RHEA-COMP:9565"/>
        <dbReference type="Rhea" id="RHEA-COMP:9566"/>
        <dbReference type="Rhea" id="RHEA-COMP:10685"/>
        <dbReference type="Rhea" id="RHEA-COMP:10686"/>
        <dbReference type="ChEBI" id="CHEBI:15378"/>
        <dbReference type="ChEBI" id="CHEBI:16389"/>
        <dbReference type="ChEBI" id="CHEBI:17976"/>
        <dbReference type="ChEBI" id="CHEBI:57692"/>
        <dbReference type="ChEBI" id="CHEBI:58307"/>
        <dbReference type="EC" id="1.5.5.1"/>
    </reaction>
</comment>
<evidence type="ECO:0000256" key="13">
    <source>
        <dbReference type="ARBA" id="ARBA00052682"/>
    </source>
</evidence>
<keyword evidence="4" id="KW-0004">4Fe-4S</keyword>
<dbReference type="PROSITE" id="PS51257">
    <property type="entry name" value="PROKAR_LIPOPROTEIN"/>
    <property type="match status" value="1"/>
</dbReference>
<evidence type="ECO:0000313" key="16">
    <source>
        <dbReference type="EMBL" id="ABO21958.1"/>
    </source>
</evidence>
<evidence type="ECO:0000256" key="6">
    <source>
        <dbReference type="ARBA" id="ARBA00022723"/>
    </source>
</evidence>
<keyword evidence="11 14" id="KW-0411">Iron-sulfur</keyword>
<dbReference type="eggNOG" id="COG0644">
    <property type="taxonomic scope" value="Bacteria"/>
</dbReference>
<dbReference type="HOGENOM" id="CLU_009667_4_1_6"/>
<dbReference type="STRING" id="323850.Shew_0086"/>
<comment type="cofactor">
    <cofactor evidence="14">
        <name>[4Fe-4S] cluster</name>
        <dbReference type="ChEBI" id="CHEBI:49883"/>
    </cofactor>
    <text evidence="14">Binds 1 [4Fe-4S] cluster.</text>
</comment>
<keyword evidence="8 14" id="KW-0249">Electron transport</keyword>
<dbReference type="EMBL" id="CP000606">
    <property type="protein sequence ID" value="ABO21958.1"/>
    <property type="molecule type" value="Genomic_DNA"/>
</dbReference>
<keyword evidence="9 14" id="KW-0560">Oxidoreductase</keyword>
<dbReference type="EC" id="1.5.5.1" evidence="14"/>
<comment type="cofactor">
    <cofactor evidence="1 14">
        <name>FAD</name>
        <dbReference type="ChEBI" id="CHEBI:57692"/>
    </cofactor>
</comment>
<evidence type="ECO:0000256" key="12">
    <source>
        <dbReference type="ARBA" id="ARBA00023075"/>
    </source>
</evidence>
<dbReference type="InterPro" id="IPR036188">
    <property type="entry name" value="FAD/NAD-bd_sf"/>
</dbReference>
<evidence type="ECO:0000256" key="3">
    <source>
        <dbReference type="ARBA" id="ARBA00022448"/>
    </source>
</evidence>
<reference evidence="16 17" key="1">
    <citation type="submission" date="2007-03" db="EMBL/GenBank/DDBJ databases">
        <title>Complete sequence of Shewanella loihica PV-4.</title>
        <authorList>
            <consortium name="US DOE Joint Genome Institute"/>
            <person name="Copeland A."/>
            <person name="Lucas S."/>
            <person name="Lapidus A."/>
            <person name="Barry K."/>
            <person name="Detter J.C."/>
            <person name="Glavina del Rio T."/>
            <person name="Hammon N."/>
            <person name="Israni S."/>
            <person name="Dalin E."/>
            <person name="Tice H."/>
            <person name="Pitluck S."/>
            <person name="Chain P."/>
            <person name="Malfatti S."/>
            <person name="Shin M."/>
            <person name="Vergez L."/>
            <person name="Schmutz J."/>
            <person name="Larimer F."/>
            <person name="Land M."/>
            <person name="Hauser L."/>
            <person name="Kyrpides N."/>
            <person name="Mikhailova N."/>
            <person name="Romine M.F."/>
            <person name="Serres G."/>
            <person name="Fredrickson J."/>
            <person name="Tiedje J."/>
            <person name="Richardson P."/>
        </authorList>
    </citation>
    <scope>NUCLEOTIDE SEQUENCE [LARGE SCALE GENOMIC DNA]</scope>
    <source>
        <strain evidence="17">ATCC BAA-1088 / PV-4</strain>
    </source>
</reference>
<dbReference type="SUPFAM" id="SSF51905">
    <property type="entry name" value="FAD/NAD(P)-binding domain"/>
    <property type="match status" value="1"/>
</dbReference>
<keyword evidence="6 14" id="KW-0479">Metal-binding</keyword>
<dbReference type="Proteomes" id="UP000001558">
    <property type="component" value="Chromosome"/>
</dbReference>
<evidence type="ECO:0000259" key="15">
    <source>
        <dbReference type="PROSITE" id="PS51379"/>
    </source>
</evidence>
<organism evidence="16 17">
    <name type="scientific">Shewanella loihica (strain ATCC BAA-1088 / PV-4)</name>
    <dbReference type="NCBI Taxonomy" id="323850"/>
    <lineage>
        <taxon>Bacteria</taxon>
        <taxon>Pseudomonadati</taxon>
        <taxon>Pseudomonadota</taxon>
        <taxon>Gammaproteobacteria</taxon>
        <taxon>Alteromonadales</taxon>
        <taxon>Shewanellaceae</taxon>
        <taxon>Shewanella</taxon>
    </lineage>
</organism>
<evidence type="ECO:0000256" key="7">
    <source>
        <dbReference type="ARBA" id="ARBA00022827"/>
    </source>
</evidence>
<sequence>MERESMEFDVVIVGAGPAGLATACRLMQISQDAGQELTVCVVEKGSEVGAHILSGAVFEPKVLEELFGDWKEQGAPLHTAVTHDELFMLSSDSASRAMPNAFIPKTMHNDGNYIISVGNLARWLAERAEALGVEIFPGFPASELLFNEDGSVKGIIIGDMGVGADGEPKDSYEPGMELHAKYTVFSEGCRGHLGKQLIEKFHLDNGKTPQHYGLGFKEIWKVPAEQHQQGKVVHTGGWPLTDGASGGGFLYHMEDNQIAVGLIIDLNYQNPHLSPFDEFQRYKTHPVISQYLQGGERLCYGARAITKGGLNSLPKMSFPGGLIIGCDAGTLNFAKIKGTHTAMKSGMIAAETICHALHAGVEGGKDLDCYQEKFEQSWLQDELYCSRNFGPAMHKFGAYLGGAFNYIDQNWFGGKFPITLRDEKADYAQMAEVSAYSKIDYPKPDGKLSFDKLSSVYLSNTFHEEDQLCHLRLKDERIPIEVNLVKFDEPAQRYCPAGVYEVVEEAGEKKFVINGQNCIHCKTCDIKDPSQNITWVTPEGGGGPNYPNM</sequence>
<dbReference type="InterPro" id="IPR017896">
    <property type="entry name" value="4Fe4S_Fe-S-bd"/>
</dbReference>
<comment type="function">
    <text evidence="2 14">Accepts electrons from ETF and reduces ubiquinone.</text>
</comment>
<dbReference type="Pfam" id="PF05187">
    <property type="entry name" value="Fer4_ETF_QO"/>
    <property type="match status" value="1"/>
</dbReference>
<evidence type="ECO:0000256" key="14">
    <source>
        <dbReference type="RuleBase" id="RU366068"/>
    </source>
</evidence>
<dbReference type="Pfam" id="PF21162">
    <property type="entry name" value="ETFQO_UQ-bd"/>
    <property type="match status" value="1"/>
</dbReference>
<dbReference type="InterPro" id="IPR007859">
    <property type="entry name" value="ETF-QO/FixX_C"/>
</dbReference>
<dbReference type="GO" id="GO:0046872">
    <property type="term" value="F:metal ion binding"/>
    <property type="evidence" value="ECO:0007669"/>
    <property type="project" value="UniProtKB-KW"/>
</dbReference>
<dbReference type="FunFam" id="3.30.70.20:FF:000012">
    <property type="entry name" value="Electron transfer flavoprotein-ubiquinone oxidoreductase, mitochondrial"/>
    <property type="match status" value="1"/>
</dbReference>
<dbReference type="PANTHER" id="PTHR10617:SF107">
    <property type="entry name" value="ELECTRON TRANSFER FLAVOPROTEIN-UBIQUINONE OXIDOREDUCTASE, MITOCHONDRIAL"/>
    <property type="match status" value="1"/>
</dbReference>